<dbReference type="Proteomes" id="UP000272528">
    <property type="component" value="Chromosome"/>
</dbReference>
<dbReference type="PANTHER" id="PTHR43415">
    <property type="entry name" value="SPERMIDINE N(1)-ACETYLTRANSFERASE"/>
    <property type="match status" value="1"/>
</dbReference>
<keyword evidence="3" id="KW-1185">Reference proteome</keyword>
<feature type="domain" description="N-acetyltransferase" evidence="1">
    <location>
        <begin position="9"/>
        <end position="184"/>
    </location>
</feature>
<dbReference type="OrthoDB" id="9795206at2"/>
<dbReference type="SUPFAM" id="SSF55729">
    <property type="entry name" value="Acyl-CoA N-acyltransferases (Nat)"/>
    <property type="match status" value="1"/>
</dbReference>
<protein>
    <submittedName>
        <fullName evidence="2">GNAT family N-acetyltransferase</fullName>
    </submittedName>
</protein>
<dbReference type="Pfam" id="PF13523">
    <property type="entry name" value="Acetyltransf_8"/>
    <property type="match status" value="1"/>
</dbReference>
<gene>
    <name evidence="2" type="ORF">EJC50_29770</name>
</gene>
<accession>A0A3S9ACD4</accession>
<dbReference type="InterPro" id="IPR016181">
    <property type="entry name" value="Acyl_CoA_acyltransferase"/>
</dbReference>
<reference evidence="3" key="1">
    <citation type="submission" date="2018-12" db="EMBL/GenBank/DDBJ databases">
        <title>Genome sequence of Peanibacillus sp.</title>
        <authorList>
            <person name="Subramani G."/>
            <person name="Srinivasan S."/>
            <person name="Kim M.K."/>
        </authorList>
    </citation>
    <scope>NUCLEOTIDE SEQUENCE [LARGE SCALE GENOMIC DNA]</scope>
    <source>
        <strain evidence="3">18JY67-1</strain>
    </source>
</reference>
<evidence type="ECO:0000259" key="1">
    <source>
        <dbReference type="PROSITE" id="PS51186"/>
    </source>
</evidence>
<evidence type="ECO:0000313" key="3">
    <source>
        <dbReference type="Proteomes" id="UP000272528"/>
    </source>
</evidence>
<evidence type="ECO:0000313" key="2">
    <source>
        <dbReference type="EMBL" id="AZN43412.1"/>
    </source>
</evidence>
<dbReference type="GO" id="GO:0016747">
    <property type="term" value="F:acyltransferase activity, transferring groups other than amino-acyl groups"/>
    <property type="evidence" value="ECO:0007669"/>
    <property type="project" value="InterPro"/>
</dbReference>
<dbReference type="Gene3D" id="3.40.630.30">
    <property type="match status" value="1"/>
</dbReference>
<dbReference type="InterPro" id="IPR000182">
    <property type="entry name" value="GNAT_dom"/>
</dbReference>
<dbReference type="KEGG" id="palb:EJC50_29770"/>
<proteinExistence type="predicted"/>
<dbReference type="PANTHER" id="PTHR43415:SF3">
    <property type="entry name" value="GNAT-FAMILY ACETYLTRANSFERASE"/>
    <property type="match status" value="1"/>
</dbReference>
<dbReference type="EMBL" id="CP034437">
    <property type="protein sequence ID" value="AZN43412.1"/>
    <property type="molecule type" value="Genomic_DNA"/>
</dbReference>
<name>A0A3S9ACD4_9BACL</name>
<dbReference type="RefSeq" id="WP_126019912.1">
    <property type="nucleotide sequence ID" value="NZ_CP034437.1"/>
</dbReference>
<dbReference type="AlphaFoldDB" id="A0A3S9ACD4"/>
<sequence>MYLFQSSSLRVRPLAEADAVHLVKWLSDPTILQYYAGRDRPHDMKMVHDIFYQDSDTDAEFRCLIEYDSVPIGYVQFYELDDEYKQKLGYAMPELNETIYGADQFIGEPDYWNKGIGTSLVRAMVEYIVQALRASRVVMDPQTWNTRSIACYEKCGFRKIKLLPAHEWHEGERRDSWLMEYAAR</sequence>
<organism evidence="2 3">
    <name type="scientific">Paenibacillus albus</name>
    <dbReference type="NCBI Taxonomy" id="2495582"/>
    <lineage>
        <taxon>Bacteria</taxon>
        <taxon>Bacillati</taxon>
        <taxon>Bacillota</taxon>
        <taxon>Bacilli</taxon>
        <taxon>Bacillales</taxon>
        <taxon>Paenibacillaceae</taxon>
        <taxon>Paenibacillus</taxon>
    </lineage>
</organism>
<keyword evidence="2" id="KW-0808">Transferase</keyword>
<dbReference type="PROSITE" id="PS51186">
    <property type="entry name" value="GNAT"/>
    <property type="match status" value="1"/>
</dbReference>